<evidence type="ECO:0000256" key="2">
    <source>
        <dbReference type="ARBA" id="ARBA00022692"/>
    </source>
</evidence>
<sequence>MASALVLAAVGLGAALAMPGAWAEDTLEGRLHLVAFAALAPALALAFCIARLAAHRFHTPADLDGSGMTEGTRQARLLQALLQNTLEQLALAVPVYAAWGALAPACWLGVLPAAAGMFLLGRALFFVGYARGARGRAFGFALTFYPSVLLLLGAAVFAVRVFGSP</sequence>
<dbReference type="GO" id="GO:0005765">
    <property type="term" value="C:lysosomal membrane"/>
    <property type="evidence" value="ECO:0007669"/>
    <property type="project" value="TreeGrafter"/>
</dbReference>
<reference evidence="7 8" key="1">
    <citation type="submission" date="2019-02" db="EMBL/GenBank/DDBJ databases">
        <title>WGS of Pseudoxanthomonas species novum from clinical isolates.</title>
        <authorList>
            <person name="Bernier A.-M."/>
            <person name="Bernard K."/>
            <person name="Vachon A."/>
        </authorList>
    </citation>
    <scope>NUCLEOTIDE SEQUENCE [LARGE SCALE GENOMIC DNA]</scope>
    <source>
        <strain evidence="7 8">NML140781</strain>
    </source>
</reference>
<dbReference type="SUPFAM" id="SSF161084">
    <property type="entry name" value="MAPEG domain-like"/>
    <property type="match status" value="1"/>
</dbReference>
<dbReference type="AlphaFoldDB" id="A0A4Q8LUQ0"/>
<feature type="transmembrane region" description="Helical" evidence="5">
    <location>
        <begin position="33"/>
        <end position="54"/>
    </location>
</feature>
<feature type="transmembrane region" description="Helical" evidence="5">
    <location>
        <begin position="75"/>
        <end position="96"/>
    </location>
</feature>
<feature type="transmembrane region" description="Helical" evidence="5">
    <location>
        <begin position="137"/>
        <end position="162"/>
    </location>
</feature>
<keyword evidence="3 5" id="KW-1133">Transmembrane helix</keyword>
<dbReference type="EMBL" id="SHMF01000003">
    <property type="protein sequence ID" value="TAA34878.1"/>
    <property type="molecule type" value="Genomic_DNA"/>
</dbReference>
<evidence type="ECO:0000256" key="5">
    <source>
        <dbReference type="SAM" id="Phobius"/>
    </source>
</evidence>
<protein>
    <submittedName>
        <fullName evidence="7">MAPEG family protein</fullName>
    </submittedName>
</protein>
<dbReference type="GO" id="GO:0045055">
    <property type="term" value="P:regulated exocytosis"/>
    <property type="evidence" value="ECO:0007669"/>
    <property type="project" value="TreeGrafter"/>
</dbReference>
<evidence type="ECO:0000313" key="8">
    <source>
        <dbReference type="Proteomes" id="UP000292087"/>
    </source>
</evidence>
<evidence type="ECO:0000256" key="6">
    <source>
        <dbReference type="SAM" id="SignalP"/>
    </source>
</evidence>
<comment type="subcellular location">
    <subcellularLocation>
        <location evidence="1">Membrane</location>
    </subcellularLocation>
</comment>
<organism evidence="7 8">
    <name type="scientific">Pseudoxanthomonas winnipegensis</name>
    <dbReference type="NCBI Taxonomy" id="2480810"/>
    <lineage>
        <taxon>Bacteria</taxon>
        <taxon>Pseudomonadati</taxon>
        <taxon>Pseudomonadota</taxon>
        <taxon>Gammaproteobacteria</taxon>
        <taxon>Lysobacterales</taxon>
        <taxon>Lysobacteraceae</taxon>
        <taxon>Pseudoxanthomonas</taxon>
    </lineage>
</organism>
<proteinExistence type="predicted"/>
<keyword evidence="2 5" id="KW-0812">Transmembrane</keyword>
<gene>
    <name evidence="7" type="ORF">EA656_13215</name>
</gene>
<dbReference type="Proteomes" id="UP000292087">
    <property type="component" value="Unassembled WGS sequence"/>
</dbReference>
<name>A0A4Q8LUQ0_9GAMM</name>
<dbReference type="Gene3D" id="1.20.120.550">
    <property type="entry name" value="Membrane associated eicosanoid/glutathione metabolism-like domain"/>
    <property type="match status" value="1"/>
</dbReference>
<dbReference type="PANTHER" id="PTHR31004">
    <property type="entry name" value="TRANSMEMBRANE PROTEIN 79"/>
    <property type="match status" value="1"/>
</dbReference>
<evidence type="ECO:0000256" key="4">
    <source>
        <dbReference type="ARBA" id="ARBA00023136"/>
    </source>
</evidence>
<keyword evidence="4 5" id="KW-0472">Membrane</keyword>
<dbReference type="InterPro" id="IPR023352">
    <property type="entry name" value="MAPEG-like_dom_sf"/>
</dbReference>
<accession>A0A4Q8LUQ0</accession>
<dbReference type="PANTHER" id="PTHR31004:SF1">
    <property type="entry name" value="TRANSMEMBRANE PROTEIN 79"/>
    <property type="match status" value="1"/>
</dbReference>
<evidence type="ECO:0000256" key="3">
    <source>
        <dbReference type="ARBA" id="ARBA00022989"/>
    </source>
</evidence>
<feature type="signal peptide" evidence="6">
    <location>
        <begin position="1"/>
        <end position="23"/>
    </location>
</feature>
<keyword evidence="6" id="KW-0732">Signal</keyword>
<evidence type="ECO:0000256" key="1">
    <source>
        <dbReference type="ARBA" id="ARBA00004370"/>
    </source>
</evidence>
<evidence type="ECO:0000313" key="7">
    <source>
        <dbReference type="EMBL" id="TAA34878.1"/>
    </source>
</evidence>
<dbReference type="Pfam" id="PF01124">
    <property type="entry name" value="MAPEG"/>
    <property type="match status" value="1"/>
</dbReference>
<dbReference type="InterPro" id="IPR001129">
    <property type="entry name" value="Membr-assoc_MAPEG"/>
</dbReference>
<comment type="caution">
    <text evidence="7">The sequence shown here is derived from an EMBL/GenBank/DDBJ whole genome shotgun (WGS) entry which is preliminary data.</text>
</comment>
<feature type="transmembrane region" description="Helical" evidence="5">
    <location>
        <begin position="102"/>
        <end position="125"/>
    </location>
</feature>
<feature type="chain" id="PRO_5020396660" evidence="6">
    <location>
        <begin position="24"/>
        <end position="165"/>
    </location>
</feature>